<dbReference type="NCBIfam" id="TIGR03423">
    <property type="entry name" value="pbp2_mrdA"/>
    <property type="match status" value="1"/>
</dbReference>
<dbReference type="PANTHER" id="PTHR30627:SF2">
    <property type="entry name" value="PEPTIDOGLYCAN D,D-TRANSPEPTIDASE MRDA"/>
    <property type="match status" value="1"/>
</dbReference>
<evidence type="ECO:0000256" key="11">
    <source>
        <dbReference type="ARBA" id="ARBA00022989"/>
    </source>
</evidence>
<feature type="compositionally biased region" description="Low complexity" evidence="14">
    <location>
        <begin position="736"/>
        <end position="747"/>
    </location>
</feature>
<keyword evidence="13" id="KW-0961">Cell wall biogenesis/degradation</keyword>
<evidence type="ECO:0000256" key="14">
    <source>
        <dbReference type="SAM" id="MobiDB-lite"/>
    </source>
</evidence>
<dbReference type="Pfam" id="PF00905">
    <property type="entry name" value="Transpeptidase"/>
    <property type="match status" value="1"/>
</dbReference>
<proteinExistence type="inferred from homology"/>
<accession>A0ABT0JY02</accession>
<dbReference type="InterPro" id="IPR001460">
    <property type="entry name" value="PCN-bd_Tpept"/>
</dbReference>
<dbReference type="GO" id="GO:0009002">
    <property type="term" value="F:serine-type D-Ala-D-Ala carboxypeptidase activity"/>
    <property type="evidence" value="ECO:0007669"/>
    <property type="project" value="UniProtKB-EC"/>
</dbReference>
<protein>
    <submittedName>
        <fullName evidence="17">Penicillin-binding protein 2</fullName>
        <ecNumber evidence="17">3.4.16.4</ecNumber>
    </submittedName>
</protein>
<evidence type="ECO:0000256" key="4">
    <source>
        <dbReference type="ARBA" id="ARBA00022475"/>
    </source>
</evidence>
<name>A0ABT0JY02_9ACTN</name>
<keyword evidence="6" id="KW-0645">Protease</keyword>
<dbReference type="EC" id="3.4.16.4" evidence="17"/>
<evidence type="ECO:0000256" key="13">
    <source>
        <dbReference type="ARBA" id="ARBA00023316"/>
    </source>
</evidence>
<keyword evidence="11" id="KW-1133">Transmembrane helix</keyword>
<evidence type="ECO:0000256" key="10">
    <source>
        <dbReference type="ARBA" id="ARBA00022984"/>
    </source>
</evidence>
<dbReference type="Pfam" id="PF03717">
    <property type="entry name" value="PBP_dimer"/>
    <property type="match status" value="1"/>
</dbReference>
<keyword evidence="17" id="KW-0121">Carboxypeptidase</keyword>
<dbReference type="PANTHER" id="PTHR30627">
    <property type="entry name" value="PEPTIDOGLYCAN D,D-TRANSPEPTIDASE"/>
    <property type="match status" value="1"/>
</dbReference>
<evidence type="ECO:0000259" key="15">
    <source>
        <dbReference type="Pfam" id="PF00905"/>
    </source>
</evidence>
<evidence type="ECO:0000256" key="1">
    <source>
        <dbReference type="ARBA" id="ARBA00004167"/>
    </source>
</evidence>
<evidence type="ECO:0000256" key="9">
    <source>
        <dbReference type="ARBA" id="ARBA00022960"/>
    </source>
</evidence>
<keyword evidence="7" id="KW-0812">Transmembrane</keyword>
<evidence type="ECO:0000256" key="7">
    <source>
        <dbReference type="ARBA" id="ARBA00022692"/>
    </source>
</evidence>
<keyword evidence="9" id="KW-0133">Cell shape</keyword>
<comment type="subcellular location">
    <subcellularLocation>
        <location evidence="2">Cell membrane</location>
    </subcellularLocation>
    <subcellularLocation>
        <location evidence="1">Membrane</location>
        <topology evidence="1">Single-pass membrane protein</topology>
    </subcellularLocation>
</comment>
<evidence type="ECO:0000256" key="3">
    <source>
        <dbReference type="ARBA" id="ARBA00007171"/>
    </source>
</evidence>
<dbReference type="Gene3D" id="3.90.1310.10">
    <property type="entry name" value="Penicillin-binding protein 2a (Domain 2)"/>
    <property type="match status" value="1"/>
</dbReference>
<gene>
    <name evidence="17" type="primary">mrdA</name>
    <name evidence="17" type="ORF">MXD59_11375</name>
</gene>
<dbReference type="SUPFAM" id="SSF56601">
    <property type="entry name" value="beta-lactamase/transpeptidase-like"/>
    <property type="match status" value="1"/>
</dbReference>
<feature type="region of interest" description="Disordered" evidence="14">
    <location>
        <begin position="736"/>
        <end position="756"/>
    </location>
</feature>
<evidence type="ECO:0000256" key="6">
    <source>
        <dbReference type="ARBA" id="ARBA00022670"/>
    </source>
</evidence>
<evidence type="ECO:0000313" key="17">
    <source>
        <dbReference type="EMBL" id="MCK9876366.1"/>
    </source>
</evidence>
<reference evidence="17 18" key="1">
    <citation type="submission" date="2022-04" db="EMBL/GenBank/DDBJ databases">
        <title>Genome diversity in the genus Frankia.</title>
        <authorList>
            <person name="Carlos-Shanley C."/>
            <person name="Hahn D."/>
        </authorList>
    </citation>
    <scope>NUCLEOTIDE SEQUENCE [LARGE SCALE GENOMIC DNA]</scope>
    <source>
        <strain evidence="17 18">Ag45/Mut15</strain>
    </source>
</reference>
<comment type="caution">
    <text evidence="17">The sequence shown here is derived from an EMBL/GenBank/DDBJ whole genome shotgun (WGS) entry which is preliminary data.</text>
</comment>
<dbReference type="EMBL" id="JALKFT010000009">
    <property type="protein sequence ID" value="MCK9876366.1"/>
    <property type="molecule type" value="Genomic_DNA"/>
</dbReference>
<dbReference type="InterPro" id="IPR017790">
    <property type="entry name" value="Penicillin-binding_protein_2"/>
</dbReference>
<evidence type="ECO:0000256" key="12">
    <source>
        <dbReference type="ARBA" id="ARBA00023136"/>
    </source>
</evidence>
<keyword evidence="12" id="KW-0472">Membrane</keyword>
<evidence type="ECO:0000259" key="16">
    <source>
        <dbReference type="Pfam" id="PF03717"/>
    </source>
</evidence>
<dbReference type="SUPFAM" id="SSF56519">
    <property type="entry name" value="Penicillin binding protein dimerisation domain"/>
    <property type="match status" value="1"/>
</dbReference>
<dbReference type="RefSeq" id="WP_248824650.1">
    <property type="nucleotide sequence ID" value="NZ_JALKFT010000009.1"/>
</dbReference>
<keyword evidence="10" id="KW-0573">Peptidoglycan synthesis</keyword>
<dbReference type="Gene3D" id="3.40.710.10">
    <property type="entry name" value="DD-peptidase/beta-lactamase superfamily"/>
    <property type="match status" value="1"/>
</dbReference>
<feature type="region of interest" description="Disordered" evidence="14">
    <location>
        <begin position="692"/>
        <end position="722"/>
    </location>
</feature>
<evidence type="ECO:0000256" key="2">
    <source>
        <dbReference type="ARBA" id="ARBA00004236"/>
    </source>
</evidence>
<keyword evidence="8 17" id="KW-0378">Hydrolase</keyword>
<dbReference type="InterPro" id="IPR036138">
    <property type="entry name" value="PBP_dimer_sf"/>
</dbReference>
<dbReference type="InterPro" id="IPR005311">
    <property type="entry name" value="PBP_dimer"/>
</dbReference>
<sequence length="756" mass="79577">MNDRMRVRVLLLRVAVLSLLVTLGARLWVLQILDGDHYRQVAETNRVREVVTPATRGMILDDHGQPLVRNRTSLVISVNRSTTDRQPDRGKAVLTRLAGVINTPADDLVKRIRFCTAQVKPPCWNGSPYQPVPVAKDVSPAQALAVIEHPDRFPGVSADLQAVREYPQGSLAAHELGYLAPVTQDQLDKQGDEKGYHLNSLIGVAGLESTYDDQLRGTDGVQRLEVDRFGRVAGTASTTEPASGDHLVLNLDLGVQQAAEQALQDTINSLGGGSRTGSAVVLNARTGGVVAMASLPSYNPSVFVGGVSEQDYRALSDPANGIPLLSRVYQGSGAAGSTFKPVSTAVAMQNLGARGDQRFLCSQTLQIGDQIFHNFDGESAGPITLHQALVISCDVIFDQFAYDSWLGDGGLRNGRGPYAPPKEYFARMAEAMGFGRGTGIDLPGETKGSVVDRADAKAIWEELKDSYCRRAKNGYPEETDPAKAERFRKYAAEACVDGYLYNAGAATQFAIGQGQYLSVSPLQLANAYVAIANGGTLYRPTLAKAAISPEGKVVQTFQPHRIGTLPVSPEILGYIRDSLRGVTTEPGGTGTGVFADWPSATIPIAGKTGTAEVEGRGDTSWFASFAPANDPQYVVVVSIPDSGTGAEYAAPVAKRIYQAIYGVGQPAAQPGGRPPGALPRINRDGTIAAATASDPLRPLGPGGTSSAVTSIPAASATPPNSAGALLPALVTTPTKAPVTTPVVTGAPTSPPSRAPP</sequence>
<dbReference type="InterPro" id="IPR012338">
    <property type="entry name" value="Beta-lactam/transpept-like"/>
</dbReference>
<evidence type="ECO:0000256" key="5">
    <source>
        <dbReference type="ARBA" id="ARBA00022519"/>
    </source>
</evidence>
<keyword evidence="18" id="KW-1185">Reference proteome</keyword>
<comment type="similarity">
    <text evidence="3">Belongs to the transpeptidase family.</text>
</comment>
<feature type="domain" description="Penicillin-binding protein transpeptidase" evidence="15">
    <location>
        <begin position="277"/>
        <end position="658"/>
    </location>
</feature>
<organism evidence="17 18">
    <name type="scientific">Frankia umida</name>
    <dbReference type="NCBI Taxonomy" id="573489"/>
    <lineage>
        <taxon>Bacteria</taxon>
        <taxon>Bacillati</taxon>
        <taxon>Actinomycetota</taxon>
        <taxon>Actinomycetes</taxon>
        <taxon>Frankiales</taxon>
        <taxon>Frankiaceae</taxon>
        <taxon>Frankia</taxon>
    </lineage>
</organism>
<keyword evidence="4" id="KW-1003">Cell membrane</keyword>
<evidence type="ECO:0000256" key="8">
    <source>
        <dbReference type="ARBA" id="ARBA00022801"/>
    </source>
</evidence>
<evidence type="ECO:0000313" key="18">
    <source>
        <dbReference type="Proteomes" id="UP001201873"/>
    </source>
</evidence>
<dbReference type="Proteomes" id="UP001201873">
    <property type="component" value="Unassembled WGS sequence"/>
</dbReference>
<dbReference type="InterPro" id="IPR050515">
    <property type="entry name" value="Beta-lactam/transpept"/>
</dbReference>
<feature type="domain" description="Penicillin-binding protein dimerisation" evidence="16">
    <location>
        <begin position="52"/>
        <end position="234"/>
    </location>
</feature>
<keyword evidence="5" id="KW-0997">Cell inner membrane</keyword>